<gene>
    <name evidence="2" type="ORF">FRZ44_14760</name>
</gene>
<dbReference type="EMBL" id="CP042906">
    <property type="protein sequence ID" value="QEX16184.1"/>
    <property type="molecule type" value="Genomic_DNA"/>
</dbReference>
<dbReference type="SUPFAM" id="SSF47240">
    <property type="entry name" value="Ferritin-like"/>
    <property type="match status" value="1"/>
</dbReference>
<accession>A0A5J6MFA6</accession>
<dbReference type="Gene3D" id="1.10.620.20">
    <property type="entry name" value="Ribonucleotide Reductase, subunit A"/>
    <property type="match status" value="1"/>
</dbReference>
<dbReference type="InterPro" id="IPR025859">
    <property type="entry name" value="AurF/CmlI"/>
</dbReference>
<keyword evidence="3" id="KW-1185">Reference proteome</keyword>
<name>A0A5J6MFA6_9PROT</name>
<sequence>MSKDDEKRPPFHYVGDIGSLDWKVPGEVETALDWAYDGGRGELLGLYEKGKRQQWNASERIDWRQELHPDNPMQIGDHTVPIFGSPVWEKLDQKKKIELRWHLQTWQISQFLHGEQGALVCASKVVQLVPYLDAKLYAATQVFDEARHVEVYGRLLREKFAMAYPITAPLKSLLENVFHDPRWDFTYLGMQVLIEGLALAAFQRIRNQAFNKLAATINAYVMQDEARHVAFGRLALKEYYPQLSDAERAEREEFLVDACWLMRERLAPDTVWDTVGLPKKLCMEIAEQSQLMREFRAVLFRRVVPTIKYIGLWGPKIQAAFDKMGVLAYADLDVDKMLAEDEYVGRHFIQLRFQPGGALNKPGPKRPPGPVQGTDSLPDNPPPPAGQPPSR</sequence>
<evidence type="ECO:0008006" key="4">
    <source>
        <dbReference type="Google" id="ProtNLM"/>
    </source>
</evidence>
<evidence type="ECO:0000313" key="2">
    <source>
        <dbReference type="EMBL" id="QEX16184.1"/>
    </source>
</evidence>
<feature type="compositionally biased region" description="Pro residues" evidence="1">
    <location>
        <begin position="379"/>
        <end position="391"/>
    </location>
</feature>
<dbReference type="Proteomes" id="UP000326202">
    <property type="component" value="Chromosome"/>
</dbReference>
<dbReference type="RefSeq" id="WP_191908465.1">
    <property type="nucleotide sequence ID" value="NZ_CP042906.1"/>
</dbReference>
<dbReference type="GO" id="GO:0016491">
    <property type="term" value="F:oxidoreductase activity"/>
    <property type="evidence" value="ECO:0007669"/>
    <property type="project" value="InterPro"/>
</dbReference>
<dbReference type="KEGG" id="htq:FRZ44_14760"/>
<protein>
    <recommendedName>
        <fullName evidence="4">Aminobenzoate oxygenase</fullName>
    </recommendedName>
</protein>
<dbReference type="InterPro" id="IPR012348">
    <property type="entry name" value="RNR-like"/>
</dbReference>
<organism evidence="2 3">
    <name type="scientific">Hypericibacter terrae</name>
    <dbReference type="NCBI Taxonomy" id="2602015"/>
    <lineage>
        <taxon>Bacteria</taxon>
        <taxon>Pseudomonadati</taxon>
        <taxon>Pseudomonadota</taxon>
        <taxon>Alphaproteobacteria</taxon>
        <taxon>Rhodospirillales</taxon>
        <taxon>Dongiaceae</taxon>
        <taxon>Hypericibacter</taxon>
    </lineage>
</organism>
<evidence type="ECO:0000313" key="3">
    <source>
        <dbReference type="Proteomes" id="UP000326202"/>
    </source>
</evidence>
<dbReference type="AlphaFoldDB" id="A0A5J6MFA6"/>
<proteinExistence type="predicted"/>
<dbReference type="Pfam" id="PF11583">
    <property type="entry name" value="AurF"/>
    <property type="match status" value="1"/>
</dbReference>
<dbReference type="CDD" id="cd00657">
    <property type="entry name" value="Ferritin_like"/>
    <property type="match status" value="1"/>
</dbReference>
<feature type="region of interest" description="Disordered" evidence="1">
    <location>
        <begin position="354"/>
        <end position="391"/>
    </location>
</feature>
<dbReference type="InterPro" id="IPR009078">
    <property type="entry name" value="Ferritin-like_SF"/>
</dbReference>
<reference evidence="2 3" key="1">
    <citation type="submission" date="2019-08" db="EMBL/GenBank/DDBJ databases">
        <title>Hyperibacter terrae gen. nov., sp. nov. and Hyperibacter viscosus sp. nov., two new members in the family Rhodospirillaceae isolated from the rhizosphere of Hypericum perforatum.</title>
        <authorList>
            <person name="Noviana Z."/>
        </authorList>
    </citation>
    <scope>NUCLEOTIDE SEQUENCE [LARGE SCALE GENOMIC DNA]</scope>
    <source>
        <strain evidence="2 3">R5913</strain>
    </source>
</reference>
<evidence type="ECO:0000256" key="1">
    <source>
        <dbReference type="SAM" id="MobiDB-lite"/>
    </source>
</evidence>